<feature type="compositionally biased region" description="Polar residues" evidence="2">
    <location>
        <begin position="954"/>
        <end position="964"/>
    </location>
</feature>
<feature type="compositionally biased region" description="Basic and acidic residues" evidence="2">
    <location>
        <begin position="753"/>
        <end position="766"/>
    </location>
</feature>
<feature type="compositionally biased region" description="Low complexity" evidence="2">
    <location>
        <begin position="859"/>
        <end position="872"/>
    </location>
</feature>
<feature type="compositionally biased region" description="Polar residues" evidence="2">
    <location>
        <begin position="780"/>
        <end position="789"/>
    </location>
</feature>
<evidence type="ECO:0000256" key="2">
    <source>
        <dbReference type="SAM" id="MobiDB-lite"/>
    </source>
</evidence>
<dbReference type="OrthoDB" id="2575823at2759"/>
<feature type="compositionally biased region" description="Basic and acidic residues" evidence="2">
    <location>
        <begin position="1015"/>
        <end position="1037"/>
    </location>
</feature>
<feature type="compositionally biased region" description="Low complexity" evidence="2">
    <location>
        <begin position="639"/>
        <end position="656"/>
    </location>
</feature>
<feature type="compositionally biased region" description="Polar residues" evidence="2">
    <location>
        <begin position="505"/>
        <end position="526"/>
    </location>
</feature>
<dbReference type="Proteomes" id="UP000322225">
    <property type="component" value="Chromosome 11"/>
</dbReference>
<dbReference type="GeneID" id="43589268"/>
<feature type="region of interest" description="Disordered" evidence="2">
    <location>
        <begin position="424"/>
        <end position="445"/>
    </location>
</feature>
<feature type="compositionally biased region" description="Acidic residues" evidence="2">
    <location>
        <begin position="937"/>
        <end position="946"/>
    </location>
</feature>
<keyword evidence="1" id="KW-0175">Coiled coil</keyword>
<feature type="region of interest" description="Disordered" evidence="2">
    <location>
        <begin position="614"/>
        <end position="1135"/>
    </location>
</feature>
<feature type="compositionally biased region" description="Acidic residues" evidence="2">
    <location>
        <begin position="629"/>
        <end position="638"/>
    </location>
</feature>
<feature type="compositionally biased region" description="Polar residues" evidence="2">
    <location>
        <begin position="827"/>
        <end position="842"/>
    </location>
</feature>
<feature type="region of interest" description="Disordered" evidence="2">
    <location>
        <begin position="479"/>
        <end position="596"/>
    </location>
</feature>
<dbReference type="KEGG" id="ksn:43589268"/>
<reference evidence="3" key="2">
    <citation type="submission" date="2024-01" db="EMBL/GenBank/DDBJ databases">
        <title>Comparative genomics of Cryptococcus and Kwoniella reveals pathogenesis evolution and contrasting modes of karyotype evolution via chromosome fusion or intercentromeric recombination.</title>
        <authorList>
            <person name="Coelho M.A."/>
            <person name="David-Palma M."/>
            <person name="Shea T."/>
            <person name="Bowers K."/>
            <person name="McGinley-Smith S."/>
            <person name="Mohammad A.W."/>
            <person name="Gnirke A."/>
            <person name="Yurkov A.M."/>
            <person name="Nowrousian M."/>
            <person name="Sun S."/>
            <person name="Cuomo C.A."/>
            <person name="Heitman J."/>
        </authorList>
    </citation>
    <scope>NUCLEOTIDE SEQUENCE</scope>
    <source>
        <strain evidence="3">CBS 12478</strain>
    </source>
</reference>
<feature type="compositionally biased region" description="Polar residues" evidence="2">
    <location>
        <begin position="915"/>
        <end position="931"/>
    </location>
</feature>
<feature type="compositionally biased region" description="Basic and acidic residues" evidence="2">
    <location>
        <begin position="677"/>
        <end position="690"/>
    </location>
</feature>
<feature type="compositionally biased region" description="Basic and acidic residues" evidence="2">
    <location>
        <begin position="1050"/>
        <end position="1066"/>
    </location>
</feature>
<dbReference type="EMBL" id="CP144061">
    <property type="protein sequence ID" value="WWD21496.1"/>
    <property type="molecule type" value="Genomic_DNA"/>
</dbReference>
<protein>
    <submittedName>
        <fullName evidence="3">Uncharacterized protein</fullName>
    </submittedName>
</protein>
<proteinExistence type="predicted"/>
<accession>A0A5M6BZ89</accession>
<dbReference type="AlphaFoldDB" id="A0A5M6BZ89"/>
<feature type="compositionally biased region" description="Polar residues" evidence="2">
    <location>
        <begin position="617"/>
        <end position="628"/>
    </location>
</feature>
<gene>
    <name evidence="3" type="ORF">CI109_105982</name>
</gene>
<keyword evidence="4" id="KW-1185">Reference proteome</keyword>
<reference evidence="3" key="1">
    <citation type="submission" date="2017-08" db="EMBL/GenBank/DDBJ databases">
        <authorList>
            <person name="Cuomo C."/>
            <person name="Billmyre B."/>
            <person name="Heitman J."/>
        </authorList>
    </citation>
    <scope>NUCLEOTIDE SEQUENCE</scope>
    <source>
        <strain evidence="3">CBS 12478</strain>
    </source>
</reference>
<feature type="compositionally biased region" description="Polar residues" evidence="2">
    <location>
        <begin position="577"/>
        <end position="592"/>
    </location>
</feature>
<feature type="compositionally biased region" description="Polar residues" evidence="2">
    <location>
        <begin position="727"/>
        <end position="747"/>
    </location>
</feature>
<feature type="compositionally biased region" description="Basic and acidic residues" evidence="2">
    <location>
        <begin position="1098"/>
        <end position="1119"/>
    </location>
</feature>
<dbReference type="RefSeq" id="XP_031860639.1">
    <property type="nucleotide sequence ID" value="XM_032005127.1"/>
</dbReference>
<evidence type="ECO:0000313" key="3">
    <source>
        <dbReference type="EMBL" id="WWD21496.1"/>
    </source>
</evidence>
<sequence>MPPRTKIPLHGVEAANNAAEKVKSFLNKDKSSDGKKKTENWAKGIKLMYGLLNLDSRMTNANNGSIGWRVMQFDEIIQKIPLNVAFQYFRLVLEHLHTAVIQPNIKTYKGDVLYARESLETQDTGEGILVRAGQVVAVMVESFMALDTGHSSYAKELYTEPWIQLVISLLFDCLTGKFGDERVHASLCQLLCDIAKDKNNQTGKRIVLDTAILGPAKLGSMVYHARFTGAVLSLLRTICALMPDWSQANNAPRTTFLRSVFADQGWSNDILQAAFRAIGRVQGEIKENQLMACVNILAKDKNHIRAYGYQLVSLTIDGEDQLASDKSRRYLSQGKIMIYIDQVAWNVEHFNEEGAAAEITLPHRKITDVVAFSDAEAGSQLVEFRIVSPFGTGGLETVKLQVKSKEGDMDLPTRMTMALNPGQFAEQDASQGGRVRTDSDSAEDAINEGTEDKEAMQQAELVLQDMIRAQENGQAIAITDELHPSAGPAVRKRDVNGGDQDSAERTNSLTVAADSPQTSMLQSQATRAGRRANPKQSIQEGQTTTQSQVDKVPTTANHQKKITPSTQERLPTEYTDVPNSVTPQQPQSSSIGVTRPTRKVAAVAAVNISKQAAVEALSTSRVPSGDSSPQEEVEDMEDSPASQQLPSRPPSALSRSNKTFGKASKSQRPGESPQDIEGGKASDSELEDRPTPAPTHKTADTKVASLSKSNVRKPPSTFKQPAPKTGGKSTLASNISQGLVSGASRSQPPHPVLEQKKASGTDDTRSDGATVAKPRDDNRTSTSNKSQGIAISIDVAAENDAGLEPDPNDSFTALLPGSTRPGIKFTQGDSNGVSTGLQTQELESSDFMPTINLESELDVPASSTTSSPVVAPKKARHSMTTDPRVAKRSKGNQPNYSLEDKEEPSIQPPPKKSSRQSNQPRLSKSSMSHTTKALALEDTDMDISGDENERNDGADQNSLSSLSEAGQAIVDRTAEQIGSKTKSFTTKQVVTPKSSTPSLDNDQTTIQLNSVFKGKTAEREKEKEDKREKDSEREGQKLDLPGTNGTKRAPLVEKRKNLPSTEDDRPKKKARPSGRDTDVFGQEEAAQVKKAQKSNISSKKEAAKRAESARVEKQKEEKRRKSKTGEASGAQVRQDDTISEVQEILTGFHDFLMTRCEERIEAPNKYARMAKSQLGRKAYKLADKLHKESVDLIANVKEKNAGCEKKYNELKVAVDNALEDNKKYQNRAKEFVKNQKQLMELRLPEVLFA</sequence>
<name>A0A5M6BZ89_9TREE</name>
<evidence type="ECO:0000256" key="1">
    <source>
        <dbReference type="SAM" id="Coils"/>
    </source>
</evidence>
<evidence type="ECO:0000313" key="4">
    <source>
        <dbReference type="Proteomes" id="UP000322225"/>
    </source>
</evidence>
<organism evidence="3 4">
    <name type="scientific">Kwoniella shandongensis</name>
    <dbReference type="NCBI Taxonomy" id="1734106"/>
    <lineage>
        <taxon>Eukaryota</taxon>
        <taxon>Fungi</taxon>
        <taxon>Dikarya</taxon>
        <taxon>Basidiomycota</taxon>
        <taxon>Agaricomycotina</taxon>
        <taxon>Tremellomycetes</taxon>
        <taxon>Tremellales</taxon>
        <taxon>Cryptococcaceae</taxon>
        <taxon>Kwoniella</taxon>
    </lineage>
</organism>
<feature type="coiled-coil region" evidence="1">
    <location>
        <begin position="1193"/>
        <end position="1234"/>
    </location>
</feature>
<feature type="compositionally biased region" description="Polar residues" evidence="2">
    <location>
        <begin position="976"/>
        <end position="1010"/>
    </location>
</feature>
<feature type="compositionally biased region" description="Polar residues" evidence="2">
    <location>
        <begin position="534"/>
        <end position="569"/>
    </location>
</feature>